<evidence type="ECO:0000259" key="3">
    <source>
        <dbReference type="Pfam" id="PF01243"/>
    </source>
</evidence>
<dbReference type="InterPro" id="IPR011576">
    <property type="entry name" value="Pyridox_Oxase_N"/>
</dbReference>
<dbReference type="PANTHER" id="PTHR35176">
    <property type="entry name" value="HEME OXYGENASE HI_0854-RELATED"/>
    <property type="match status" value="1"/>
</dbReference>
<dbReference type="InterPro" id="IPR052019">
    <property type="entry name" value="F420H2_bilvrd_red/Heme_oxyg"/>
</dbReference>
<dbReference type="PANTHER" id="PTHR35176:SF2">
    <property type="entry name" value="F420H(2)-DEPENDENT REDUCTASE RV1155"/>
    <property type="match status" value="1"/>
</dbReference>
<dbReference type="EMBL" id="JAATEN010000029">
    <property type="protein sequence ID" value="NJQ03731.1"/>
    <property type="molecule type" value="Genomic_DNA"/>
</dbReference>
<protein>
    <submittedName>
        <fullName evidence="4">PPOX class F420-dependent oxidoreductase</fullName>
    </submittedName>
</protein>
<gene>
    <name evidence="4" type="ORF">HCK00_25250</name>
</gene>
<dbReference type="InterPro" id="IPR012349">
    <property type="entry name" value="Split_barrel_FMN-bd"/>
</dbReference>
<accession>A0ABX1C4L8</accession>
<evidence type="ECO:0000313" key="5">
    <source>
        <dbReference type="Proteomes" id="UP000695264"/>
    </source>
</evidence>
<evidence type="ECO:0000256" key="2">
    <source>
        <dbReference type="SAM" id="MobiDB-lite"/>
    </source>
</evidence>
<organism evidence="4 5">
    <name type="scientific">Streptomyces zingiberis</name>
    <dbReference type="NCBI Taxonomy" id="2053010"/>
    <lineage>
        <taxon>Bacteria</taxon>
        <taxon>Bacillati</taxon>
        <taxon>Actinomycetota</taxon>
        <taxon>Actinomycetes</taxon>
        <taxon>Kitasatosporales</taxon>
        <taxon>Streptomycetaceae</taxon>
        <taxon>Streptomyces</taxon>
    </lineage>
</organism>
<dbReference type="Proteomes" id="UP000695264">
    <property type="component" value="Unassembled WGS sequence"/>
</dbReference>
<evidence type="ECO:0000313" key="4">
    <source>
        <dbReference type="EMBL" id="NJQ03731.1"/>
    </source>
</evidence>
<reference evidence="4 5" key="1">
    <citation type="submission" date="2020-03" db="EMBL/GenBank/DDBJ databases">
        <title>WGS of actinomycetes isolated from Thailand.</title>
        <authorList>
            <person name="Thawai C."/>
        </authorList>
    </citation>
    <scope>NUCLEOTIDE SEQUENCE [LARGE SCALE GENOMIC DNA]</scope>
    <source>
        <strain evidence="4 5">PLAI 1-29</strain>
    </source>
</reference>
<keyword evidence="1" id="KW-0560">Oxidoreductase</keyword>
<feature type="domain" description="Pyridoxamine 5'-phosphate oxidase N-terminal" evidence="3">
    <location>
        <begin position="13"/>
        <end position="97"/>
    </location>
</feature>
<dbReference type="Gene3D" id="2.30.110.10">
    <property type="entry name" value="Electron Transport, Fmn-binding Protein, Chain A"/>
    <property type="match status" value="1"/>
</dbReference>
<feature type="compositionally biased region" description="Gly residues" evidence="2">
    <location>
        <begin position="180"/>
        <end position="197"/>
    </location>
</feature>
<feature type="region of interest" description="Disordered" evidence="2">
    <location>
        <begin position="150"/>
        <end position="197"/>
    </location>
</feature>
<comment type="caution">
    <text evidence="4">The sequence shown here is derived from an EMBL/GenBank/DDBJ whole genome shotgun (WGS) entry which is preliminary data.</text>
</comment>
<evidence type="ECO:0000256" key="1">
    <source>
        <dbReference type="ARBA" id="ARBA00023002"/>
    </source>
</evidence>
<dbReference type="SUPFAM" id="SSF50475">
    <property type="entry name" value="FMN-binding split barrel"/>
    <property type="match status" value="1"/>
</dbReference>
<sequence>MTEPQGKTDDSALYELLGAQRIGTLVTLKRDGRPQLSNVGYAYDPESRLIRMMVTYNRAKTRNLRRDPRATFFVTSPNGFSYMAAEGTAELTPITTDPHDAVADELAVVFRGFQGEHPDWEGFRAAMVAERRLVIRLPVEKVYGSAGKRVLAGSRPAPGDGAARGPGLQLGRGPMPQAGQGPGPGIGPEGPGGIMVG</sequence>
<name>A0ABX1C4L8_9ACTN</name>
<feature type="compositionally biased region" description="Low complexity" evidence="2">
    <location>
        <begin position="152"/>
        <end position="161"/>
    </location>
</feature>
<dbReference type="InterPro" id="IPR019920">
    <property type="entry name" value="F420-binding_dom_put"/>
</dbReference>
<dbReference type="NCBIfam" id="TIGR03618">
    <property type="entry name" value="Rv1155_F420"/>
    <property type="match status" value="1"/>
</dbReference>
<dbReference type="Pfam" id="PF01243">
    <property type="entry name" value="PNPOx_N"/>
    <property type="match status" value="1"/>
</dbReference>
<keyword evidence="5" id="KW-1185">Reference proteome</keyword>
<proteinExistence type="predicted"/>